<sequence length="352" mass="38646">MARTWAQLPTGRVVRLGGVSTETITLALEPLPDDAPAIVTYAPPPTTSVSNLVTTLLAEFETAAVELFPSWLPGAEGITGPGGASIPAVRAIALRTASATRHFGPFLADLAEQALRGTARGTEKFPHEIRALGLARILAYSFRRDRAAILMRVPQGLSPVAEDILAAASEWLADRGGFGVWLTGAPLTSVDRIESMTIRLPAEAVALIRSVPEPPSDEHPTPRLTYPPVTGRPHPASQAEQRLEAALSICDWAAGRAWNQPYQSGLLSNRIRVDLVWWDERCIVEVDDDRHRERDTFAADRQRDVRLQQDGYAVLRFTDDQVLNDVTAVLTHLERYLQSRRSGTFEGSRHAW</sequence>
<reference evidence="3" key="1">
    <citation type="submission" date="2021-01" db="EMBL/GenBank/DDBJ databases">
        <title>Whole genome shotgun sequence of Sphaerimonospora thailandensis NBRC 107569.</title>
        <authorList>
            <person name="Komaki H."/>
            <person name="Tamura T."/>
        </authorList>
    </citation>
    <scope>NUCLEOTIDE SEQUENCE</scope>
    <source>
        <strain evidence="3">NBRC 107569</strain>
    </source>
</reference>
<name>A0A8J3W276_9ACTN</name>
<keyword evidence="4" id="KW-1185">Reference proteome</keyword>
<feature type="region of interest" description="Disordered" evidence="1">
    <location>
        <begin position="211"/>
        <end position="235"/>
    </location>
</feature>
<dbReference type="InterPro" id="IPR011335">
    <property type="entry name" value="Restrct_endonuc-II-like"/>
</dbReference>
<evidence type="ECO:0000313" key="4">
    <source>
        <dbReference type="Proteomes" id="UP000610966"/>
    </source>
</evidence>
<gene>
    <name evidence="3" type="ORF">Mth01_51410</name>
</gene>
<organism evidence="3 4">
    <name type="scientific">Sphaerimonospora thailandensis</name>
    <dbReference type="NCBI Taxonomy" id="795644"/>
    <lineage>
        <taxon>Bacteria</taxon>
        <taxon>Bacillati</taxon>
        <taxon>Actinomycetota</taxon>
        <taxon>Actinomycetes</taxon>
        <taxon>Streptosporangiales</taxon>
        <taxon>Streptosporangiaceae</taxon>
        <taxon>Sphaerimonospora</taxon>
    </lineage>
</organism>
<dbReference type="Gene3D" id="3.40.960.10">
    <property type="entry name" value="VSR Endonuclease"/>
    <property type="match status" value="1"/>
</dbReference>
<accession>A0A8J3W276</accession>
<protein>
    <recommendedName>
        <fullName evidence="2">DUF559 domain-containing protein</fullName>
    </recommendedName>
</protein>
<dbReference type="InterPro" id="IPR007569">
    <property type="entry name" value="DUF559"/>
</dbReference>
<dbReference type="Pfam" id="PF04480">
    <property type="entry name" value="DUF559"/>
    <property type="match status" value="1"/>
</dbReference>
<evidence type="ECO:0000259" key="2">
    <source>
        <dbReference type="Pfam" id="PF04480"/>
    </source>
</evidence>
<evidence type="ECO:0000256" key="1">
    <source>
        <dbReference type="SAM" id="MobiDB-lite"/>
    </source>
</evidence>
<dbReference type="Proteomes" id="UP000610966">
    <property type="component" value="Unassembled WGS sequence"/>
</dbReference>
<proteinExistence type="predicted"/>
<dbReference type="SUPFAM" id="SSF52980">
    <property type="entry name" value="Restriction endonuclease-like"/>
    <property type="match status" value="1"/>
</dbReference>
<evidence type="ECO:0000313" key="3">
    <source>
        <dbReference type="EMBL" id="GIH72888.1"/>
    </source>
</evidence>
<dbReference type="AlphaFoldDB" id="A0A8J3W276"/>
<comment type="caution">
    <text evidence="3">The sequence shown here is derived from an EMBL/GenBank/DDBJ whole genome shotgun (WGS) entry which is preliminary data.</text>
</comment>
<dbReference type="EMBL" id="BOOG01000065">
    <property type="protein sequence ID" value="GIH72888.1"/>
    <property type="molecule type" value="Genomic_DNA"/>
</dbReference>
<feature type="domain" description="DUF559" evidence="2">
    <location>
        <begin position="273"/>
        <end position="336"/>
    </location>
</feature>